<sequence length="389" mass="45486">MNVLYANWQCFGADDIIEAFENLGHDVSWIELTETSHERMDWNFIEFLKIKIKEIGIELIVSFNYFPTLSEACKDTNCKYMAIVYDSPSIKVYSPSIINECNYVFVFDKAISEDLNRKGVRTVFYAPLAVNIERLSKIKITDEELKYYGCDIGFIGSLYNENHNLYDRLAARTEDKQLMGYLEGIMEAQLKVYGYNFLKECLKPDIVKSMYEAMPFEVEEGSLTDKEYVYSDYFLCRKLANIERTRNLSLLSKYFKVHLYTNNQDVSIGNCINMGKVNYYTEMPKTFQSSKINLNMTLRSIRTGIPLRAMDIMGAGGFLLTNFQEDFLLHFEPDADFVFYASPEELLEKSDYYLRHETERKRIALNGLKRIKEDHTYEKRLKALLEIIK</sequence>
<dbReference type="AlphaFoldDB" id="A0A6L5XYL1"/>
<proteinExistence type="predicted"/>
<name>A0A6L5XYL1_9FIRM</name>
<evidence type="ECO:0000313" key="3">
    <source>
        <dbReference type="Proteomes" id="UP000482209"/>
    </source>
</evidence>
<organism evidence="2 3">
    <name type="scientific">Velocimicrobium porci</name>
    <dbReference type="NCBI Taxonomy" id="2606634"/>
    <lineage>
        <taxon>Bacteria</taxon>
        <taxon>Bacillati</taxon>
        <taxon>Bacillota</taxon>
        <taxon>Clostridia</taxon>
        <taxon>Lachnospirales</taxon>
        <taxon>Lachnospiraceae</taxon>
        <taxon>Velocimicrobium</taxon>
    </lineage>
</organism>
<evidence type="ECO:0000313" key="2">
    <source>
        <dbReference type="EMBL" id="MSS63852.1"/>
    </source>
</evidence>
<dbReference type="Proteomes" id="UP000482209">
    <property type="component" value="Unassembled WGS sequence"/>
</dbReference>
<dbReference type="GO" id="GO:0016740">
    <property type="term" value="F:transferase activity"/>
    <property type="evidence" value="ECO:0007669"/>
    <property type="project" value="UniProtKB-KW"/>
</dbReference>
<dbReference type="EMBL" id="VUMT01000010">
    <property type="protein sequence ID" value="MSS63852.1"/>
    <property type="molecule type" value="Genomic_DNA"/>
</dbReference>
<reference evidence="2 3" key="1">
    <citation type="submission" date="2019-08" db="EMBL/GenBank/DDBJ databases">
        <title>In-depth cultivation of the pig gut microbiome towards novel bacterial diversity and tailored functional studies.</title>
        <authorList>
            <person name="Wylensek D."/>
            <person name="Hitch T.C.A."/>
            <person name="Clavel T."/>
        </authorList>
    </citation>
    <scope>NUCLEOTIDE SEQUENCE [LARGE SCALE GENOMIC DNA]</scope>
    <source>
        <strain evidence="2 3">WCA-693-APC-MOT-I</strain>
    </source>
</reference>
<protein>
    <submittedName>
        <fullName evidence="2">Glycosyltransferase</fullName>
    </submittedName>
</protein>
<dbReference type="Pfam" id="PF13524">
    <property type="entry name" value="Glyco_trans_1_2"/>
    <property type="match status" value="1"/>
</dbReference>
<dbReference type="RefSeq" id="WP_154519261.1">
    <property type="nucleotide sequence ID" value="NZ_VUMT01000010.1"/>
</dbReference>
<accession>A0A6L5XYL1</accession>
<gene>
    <name evidence="2" type="ORF">FYJ58_08175</name>
</gene>
<keyword evidence="2" id="KW-0808">Transferase</keyword>
<keyword evidence="3" id="KW-1185">Reference proteome</keyword>
<dbReference type="InterPro" id="IPR055259">
    <property type="entry name" value="YkvP/CgeB_Glyco_trans-like"/>
</dbReference>
<comment type="caution">
    <text evidence="2">The sequence shown here is derived from an EMBL/GenBank/DDBJ whole genome shotgun (WGS) entry which is preliminary data.</text>
</comment>
<evidence type="ECO:0000259" key="1">
    <source>
        <dbReference type="Pfam" id="PF13524"/>
    </source>
</evidence>
<feature type="domain" description="Spore protein YkvP/CgeB glycosyl transferase-like" evidence="1">
    <location>
        <begin position="255"/>
        <end position="386"/>
    </location>
</feature>